<accession>A0A918NWK9</accession>
<sequence length="124" mass="13117">MRCTAPDAASPRQTFPVTALEPGETRAQPCFKARRARAAPAPEQGFPMAARVRTEDGTPGGGARPGPPSGHLRPIACAYAKGAALRTRAFAFGARRCGPCEGMPADGRNFATDRSLQALLRLKR</sequence>
<evidence type="ECO:0000313" key="3">
    <source>
        <dbReference type="Proteomes" id="UP000619244"/>
    </source>
</evidence>
<dbReference type="Proteomes" id="UP000619244">
    <property type="component" value="Unassembled WGS sequence"/>
</dbReference>
<evidence type="ECO:0000256" key="1">
    <source>
        <dbReference type="SAM" id="MobiDB-lite"/>
    </source>
</evidence>
<reference evidence="2" key="2">
    <citation type="submission" date="2020-09" db="EMBL/GenBank/DDBJ databases">
        <authorList>
            <person name="Sun Q."/>
            <person name="Ohkuma M."/>
        </authorList>
    </citation>
    <scope>NUCLEOTIDE SEQUENCE</scope>
    <source>
        <strain evidence="2">JCM 4790</strain>
    </source>
</reference>
<evidence type="ECO:0000313" key="2">
    <source>
        <dbReference type="EMBL" id="GGY02251.1"/>
    </source>
</evidence>
<reference evidence="2" key="1">
    <citation type="journal article" date="2014" name="Int. J. Syst. Evol. Microbiol.">
        <title>Complete genome sequence of Corynebacterium casei LMG S-19264T (=DSM 44701T), isolated from a smear-ripened cheese.</title>
        <authorList>
            <consortium name="US DOE Joint Genome Institute (JGI-PGF)"/>
            <person name="Walter F."/>
            <person name="Albersmeier A."/>
            <person name="Kalinowski J."/>
            <person name="Ruckert C."/>
        </authorList>
    </citation>
    <scope>NUCLEOTIDE SEQUENCE</scope>
    <source>
        <strain evidence="2">JCM 4790</strain>
    </source>
</reference>
<gene>
    <name evidence="2" type="ORF">GCM10010358_65240</name>
</gene>
<organism evidence="2 3">
    <name type="scientific">Streptomyces minutiscleroticus</name>
    <dbReference type="NCBI Taxonomy" id="68238"/>
    <lineage>
        <taxon>Bacteria</taxon>
        <taxon>Bacillati</taxon>
        <taxon>Actinomycetota</taxon>
        <taxon>Actinomycetes</taxon>
        <taxon>Kitasatosporales</taxon>
        <taxon>Streptomycetaceae</taxon>
        <taxon>Streptomyces</taxon>
    </lineage>
</organism>
<name>A0A918NWK9_9ACTN</name>
<dbReference type="EMBL" id="BMVU01000047">
    <property type="protein sequence ID" value="GGY02251.1"/>
    <property type="molecule type" value="Genomic_DNA"/>
</dbReference>
<keyword evidence="3" id="KW-1185">Reference proteome</keyword>
<feature type="region of interest" description="Disordered" evidence="1">
    <location>
        <begin position="1"/>
        <end position="71"/>
    </location>
</feature>
<proteinExistence type="predicted"/>
<dbReference type="AlphaFoldDB" id="A0A918NWK9"/>
<comment type="caution">
    <text evidence="2">The sequence shown here is derived from an EMBL/GenBank/DDBJ whole genome shotgun (WGS) entry which is preliminary data.</text>
</comment>
<protein>
    <submittedName>
        <fullName evidence="2">Uncharacterized protein</fullName>
    </submittedName>
</protein>